<organism evidence="4 5">
    <name type="scientific">Amaricoccus macauensis</name>
    <dbReference type="NCBI Taxonomy" id="57001"/>
    <lineage>
        <taxon>Bacteria</taxon>
        <taxon>Pseudomonadati</taxon>
        <taxon>Pseudomonadota</taxon>
        <taxon>Alphaproteobacteria</taxon>
        <taxon>Rhodobacterales</taxon>
        <taxon>Paracoccaceae</taxon>
        <taxon>Amaricoccus</taxon>
    </lineage>
</organism>
<dbReference type="AlphaFoldDB" id="A0A840SLW6"/>
<feature type="signal peptide" evidence="2">
    <location>
        <begin position="1"/>
        <end position="20"/>
    </location>
</feature>
<evidence type="ECO:0000259" key="3">
    <source>
        <dbReference type="Pfam" id="PF13778"/>
    </source>
</evidence>
<evidence type="ECO:0000256" key="1">
    <source>
        <dbReference type="ARBA" id="ARBA00022729"/>
    </source>
</evidence>
<accession>A0A840SLW6</accession>
<sequence length="135" mass="14886">MQSALATVIVALLAPLVALADETPAPTLEDLSGQSRAVVVFADTPDDPKFVQQIRWLDAEPEPLEDRRVVVLTDTDPEAKGPLRQRLRPSGFGLVLIDLDGAIAQRRPMPTSVRELVNFIDRMPSRRLETGSHRP</sequence>
<keyword evidence="5" id="KW-1185">Reference proteome</keyword>
<dbReference type="InterPro" id="IPR025232">
    <property type="entry name" value="DUF4174"/>
</dbReference>
<gene>
    <name evidence="4" type="ORF">HNP73_001666</name>
</gene>
<reference evidence="4 5" key="1">
    <citation type="submission" date="2020-08" db="EMBL/GenBank/DDBJ databases">
        <title>Genomic Encyclopedia of Type Strains, Phase IV (KMG-IV): sequencing the most valuable type-strain genomes for metagenomic binning, comparative biology and taxonomic classification.</title>
        <authorList>
            <person name="Goeker M."/>
        </authorList>
    </citation>
    <scope>NUCLEOTIDE SEQUENCE [LARGE SCALE GENOMIC DNA]</scope>
    <source>
        <strain evidence="4 5">DSM 101730</strain>
    </source>
</reference>
<comment type="caution">
    <text evidence="4">The sequence shown here is derived from an EMBL/GenBank/DDBJ whole genome shotgun (WGS) entry which is preliminary data.</text>
</comment>
<evidence type="ECO:0000313" key="4">
    <source>
        <dbReference type="EMBL" id="MBB5221730.1"/>
    </source>
</evidence>
<keyword evidence="1 2" id="KW-0732">Signal</keyword>
<proteinExistence type="predicted"/>
<protein>
    <recommendedName>
        <fullName evidence="3">DUF4174 domain-containing protein</fullName>
    </recommendedName>
</protein>
<name>A0A840SLW6_9RHOB</name>
<dbReference type="Pfam" id="PF13778">
    <property type="entry name" value="DUF4174"/>
    <property type="match status" value="1"/>
</dbReference>
<dbReference type="EMBL" id="JACHFM010000002">
    <property type="protein sequence ID" value="MBB5221730.1"/>
    <property type="molecule type" value="Genomic_DNA"/>
</dbReference>
<feature type="domain" description="DUF4174" evidence="3">
    <location>
        <begin position="28"/>
        <end position="129"/>
    </location>
</feature>
<feature type="chain" id="PRO_5033029845" description="DUF4174 domain-containing protein" evidence="2">
    <location>
        <begin position="21"/>
        <end position="135"/>
    </location>
</feature>
<dbReference type="RefSeq" id="WP_184148198.1">
    <property type="nucleotide sequence ID" value="NZ_JACHFM010000002.1"/>
</dbReference>
<evidence type="ECO:0000313" key="5">
    <source>
        <dbReference type="Proteomes" id="UP000549457"/>
    </source>
</evidence>
<dbReference type="Proteomes" id="UP000549457">
    <property type="component" value="Unassembled WGS sequence"/>
</dbReference>
<evidence type="ECO:0000256" key="2">
    <source>
        <dbReference type="SAM" id="SignalP"/>
    </source>
</evidence>